<name>A0ABN8PSC5_9CNID</name>
<dbReference type="InterPro" id="IPR027417">
    <property type="entry name" value="P-loop_NTPase"/>
</dbReference>
<feature type="domain" description="NACHT" evidence="6">
    <location>
        <begin position="300"/>
        <end position="394"/>
    </location>
</feature>
<dbReference type="InterPro" id="IPR032675">
    <property type="entry name" value="LRR_dom_sf"/>
</dbReference>
<dbReference type="Pfam" id="PF05729">
    <property type="entry name" value="NACHT"/>
    <property type="match status" value="2"/>
</dbReference>
<feature type="domain" description="NACHT" evidence="6">
    <location>
        <begin position="1121"/>
        <end position="1268"/>
    </location>
</feature>
<proteinExistence type="predicted"/>
<dbReference type="SMART" id="SM00368">
    <property type="entry name" value="LRR_RI"/>
    <property type="match status" value="16"/>
</dbReference>
<sequence>MENNEPRFHCDAKDDQELIQGKCYEQYEKRFNKLSIPVYAFVLFNFFTPMIACGIYSQYVKSRISELEEQQQPLQPRQGSPPRKLFKAYCFQLVVRFLLGILCISLQKTVFYPQTFPSNFTCDLMEKDQPSENITQTQTYECHNQRATYKNFWTYAVIVVNGIFAFLVLMEIFYILTRVMKKRRLVEDFPFYAFHLRSHASVQPEQLQQQSPFQVMKDNIIKETERLRDLQSPFRPNPGEGNTLPKDLEIDKIYTNLIIHEGRVEYVFPEDRQEQLNVYPKPNENSPLIQPRDIIDAHHKNVLVVGRPGIGKSLFCIKLLRDWASDTETENSQLNFEAVFLLKFRRMNSIEKPLTLRELLAFSEYSLGVNEDAVWKFVLENPTKALLIFDGLDEFKFKMNIAECSDSDQPNDVTAKMSFPALYNKIALGKLLWGATVLTTTRPTAVSFVNHIDFDRTVEILGFTSEQVEDCVNKFTADEEDQGTGRTIWQHICSNLNIFSMCYVPVNCFIICTCLLHVLQTLKSNVSTILPTKLTEIYSIAIKMFYFKHSRNDYKQYQGQADFIREKFENLPGDVKDHFKLLGEIAFTGIKEGRLIFESKEVEGLEDCGLLHRLPDLCASADNPFEKPKAQFCFIHLTIQEFLAAKHVVDTMSGEELRKFVHCRIKQGTWHLVLQFVAGLLERKAEFDDDKVFDSNVCSALISWPLSSDRNLVVALSMCLYEIDVDDPILQTKLRRQIGFNAADFSNCQIGPVECLGLVNLLNSHSVISLDLTNNNLGPLGCKQIQPLLGITITHSNCKLNSLNLSRNSINDEGVKHLAEALTHSNCKLSSLNLSSNDDISNEGVKHLAKALTQSNGKLNSLNLSFNIISEEGVKHLAEALTHSNCKLNSLHLSCSGINEEGVKHLAEALTHSNCKLNSLNLSSNSISDEGVKHLAKALTHSNCKLNSLDLFFNFRISNEGAKHLAEALTQSNCKLNSLNLSPNTIGDEGVKHLAEALTYSNCKLNTSNLPSNKSLAIVQPEQQRHQQQSLFQAMKDNIIKETERLELRDLQLPFLPSPGEGNTLPKELKIDQIYTNLIIHEGRVNYNFSGDRREQLKAYPKPNKNSPSIQARNIIDAHYKNVLVVGRPGIGKSLFCIKLLRDWASDTETENSQLKFEAIFLLKFRRMNSIEKPLTLRELLAFSEYSPDLNEDAVWKYVLENPTKVLLIFDGVDEFKLKKNIAKCNNSDQPNDVTAKMSVPALFNKIASGKLLWGATVLTTTRPNAGLFVKHLKFDRTVEILGFTSEQVEDYVNKFTADEQEGTGRTIWQHISSNLNIFSMCYVPVNCFIICTCLLHVLQTLKYNVSTILPTKLTDIYSIAIKMFYFQHSRSYKQYQGQADFIREKFENLPDDVQKEFKRLGKIAITGIKEGRLIFESKEVEGLEDCGLLHRLPDLNIASAASPFEKSKAQFCFMHLTIQEFLAAKYVADTKSGEQLRKFVHKRITQGAWHVVLQFVAGLLRKREASLKHIFVDALPLSTETMDRNLVVALSMCLYEIDVEDPILQTKLREIGFNAADFSNCQIGPVECLGLVNLLNTLTHSNCKLNRLHLSGNDSISDEGVKHLAEALTDSNCKLNSLHLSGNDSISDEGVKHLAKALTDSNCKLNSLHLSGNDSISSEGVKHLAEALTKRNCKLNILNLSLNKARNEGVKHLAEALTHSNCKLNSLILNSFVFNNEDVKHLTQALTHSDCNLNSLNLSNSFIRDEGVKHLAKALTRSNCKLNSLNLSSNFITDEGVKHLAKALTRSNCKLNSLNLSSNFIRDEGVKHLAEALNHRNSKLNSLTVSAFTNGGRCLRYLDVAAALSNCKLYIINITHLYSV</sequence>
<accession>A0ABN8PSC5</accession>
<feature type="transmembrane region" description="Helical" evidence="5">
    <location>
        <begin position="36"/>
        <end position="56"/>
    </location>
</feature>
<keyword evidence="5" id="KW-0472">Membrane</keyword>
<dbReference type="InterPro" id="IPR001611">
    <property type="entry name" value="Leu-rich_rpt"/>
</dbReference>
<keyword evidence="2" id="KW-0677">Repeat</keyword>
<dbReference type="InterPro" id="IPR007111">
    <property type="entry name" value="NACHT_NTPase"/>
</dbReference>
<evidence type="ECO:0000256" key="2">
    <source>
        <dbReference type="ARBA" id="ARBA00022737"/>
    </source>
</evidence>
<dbReference type="Pfam" id="PF13516">
    <property type="entry name" value="LRR_6"/>
    <property type="match status" value="11"/>
</dbReference>
<keyword evidence="3" id="KW-0547">Nucleotide-binding</keyword>
<dbReference type="SUPFAM" id="SSF52540">
    <property type="entry name" value="P-loop containing nucleoside triphosphate hydrolases"/>
    <property type="match status" value="2"/>
</dbReference>
<dbReference type="Gene3D" id="1.20.1440.80">
    <property type="entry name" value="Gap junction channel protein cysteine-rich domain"/>
    <property type="match status" value="1"/>
</dbReference>
<feature type="transmembrane region" description="Helical" evidence="5">
    <location>
        <begin position="496"/>
        <end position="519"/>
    </location>
</feature>
<dbReference type="InterPro" id="IPR051261">
    <property type="entry name" value="NLR"/>
</dbReference>
<keyword evidence="5" id="KW-0812">Transmembrane</keyword>
<protein>
    <recommendedName>
        <fullName evidence="6">NACHT domain-containing protein</fullName>
    </recommendedName>
</protein>
<evidence type="ECO:0000256" key="5">
    <source>
        <dbReference type="SAM" id="Phobius"/>
    </source>
</evidence>
<evidence type="ECO:0000313" key="8">
    <source>
        <dbReference type="Proteomes" id="UP001159405"/>
    </source>
</evidence>
<keyword evidence="5" id="KW-1133">Transmembrane helix</keyword>
<keyword evidence="8" id="KW-1185">Reference proteome</keyword>
<dbReference type="SMART" id="SM00382">
    <property type="entry name" value="AAA"/>
    <property type="match status" value="2"/>
</dbReference>
<dbReference type="Proteomes" id="UP001159405">
    <property type="component" value="Unassembled WGS sequence"/>
</dbReference>
<dbReference type="SMART" id="SM00367">
    <property type="entry name" value="LRR_CC"/>
    <property type="match status" value="11"/>
</dbReference>
<keyword evidence="1" id="KW-0433">Leucine-rich repeat</keyword>
<dbReference type="SUPFAM" id="SSF52047">
    <property type="entry name" value="RNI-like"/>
    <property type="match status" value="2"/>
</dbReference>
<evidence type="ECO:0000313" key="7">
    <source>
        <dbReference type="EMBL" id="CAH3149906.1"/>
    </source>
</evidence>
<dbReference type="InterPro" id="IPR003593">
    <property type="entry name" value="AAA+_ATPase"/>
</dbReference>
<dbReference type="InterPro" id="IPR038359">
    <property type="entry name" value="Connexin_N_sf"/>
</dbReference>
<dbReference type="Gene3D" id="3.80.10.10">
    <property type="entry name" value="Ribonuclease Inhibitor"/>
    <property type="match status" value="4"/>
</dbReference>
<dbReference type="Gene3D" id="3.40.50.300">
    <property type="entry name" value="P-loop containing nucleotide triphosphate hydrolases"/>
    <property type="match status" value="2"/>
</dbReference>
<evidence type="ECO:0000259" key="6">
    <source>
        <dbReference type="PROSITE" id="PS50837"/>
    </source>
</evidence>
<dbReference type="InterPro" id="IPR006553">
    <property type="entry name" value="Leu-rich_rpt_Cys-con_subtyp"/>
</dbReference>
<keyword evidence="4" id="KW-0067">ATP-binding</keyword>
<dbReference type="EMBL" id="CALNXK010000087">
    <property type="protein sequence ID" value="CAH3149906.1"/>
    <property type="molecule type" value="Genomic_DNA"/>
</dbReference>
<evidence type="ECO:0000256" key="4">
    <source>
        <dbReference type="ARBA" id="ARBA00022840"/>
    </source>
</evidence>
<organism evidence="7 8">
    <name type="scientific">Porites lobata</name>
    <dbReference type="NCBI Taxonomy" id="104759"/>
    <lineage>
        <taxon>Eukaryota</taxon>
        <taxon>Metazoa</taxon>
        <taxon>Cnidaria</taxon>
        <taxon>Anthozoa</taxon>
        <taxon>Hexacorallia</taxon>
        <taxon>Scleractinia</taxon>
        <taxon>Fungiina</taxon>
        <taxon>Poritidae</taxon>
        <taxon>Porites</taxon>
    </lineage>
</organism>
<gene>
    <name evidence="7" type="ORF">PLOB_00047540</name>
</gene>
<evidence type="ECO:0000256" key="3">
    <source>
        <dbReference type="ARBA" id="ARBA00022741"/>
    </source>
</evidence>
<reference evidence="7 8" key="1">
    <citation type="submission" date="2022-05" db="EMBL/GenBank/DDBJ databases">
        <authorList>
            <consortium name="Genoscope - CEA"/>
            <person name="William W."/>
        </authorList>
    </citation>
    <scope>NUCLEOTIDE SEQUENCE [LARGE SCALE GENOMIC DNA]</scope>
</reference>
<dbReference type="PANTHER" id="PTHR24106">
    <property type="entry name" value="NACHT, LRR AND CARD DOMAINS-CONTAINING"/>
    <property type="match status" value="1"/>
</dbReference>
<dbReference type="PROSITE" id="PS50837">
    <property type="entry name" value="NACHT"/>
    <property type="match status" value="2"/>
</dbReference>
<evidence type="ECO:0000256" key="1">
    <source>
        <dbReference type="ARBA" id="ARBA00022614"/>
    </source>
</evidence>
<feature type="transmembrane region" description="Helical" evidence="5">
    <location>
        <begin position="152"/>
        <end position="176"/>
    </location>
</feature>
<comment type="caution">
    <text evidence="7">The sequence shown here is derived from an EMBL/GenBank/DDBJ whole genome shotgun (WGS) entry which is preliminary data.</text>
</comment>
<feature type="transmembrane region" description="Helical" evidence="5">
    <location>
        <begin position="86"/>
        <end position="107"/>
    </location>
</feature>